<organism evidence="2 3">
    <name type="scientific">Gonium pectorale</name>
    <name type="common">Green alga</name>
    <dbReference type="NCBI Taxonomy" id="33097"/>
    <lineage>
        <taxon>Eukaryota</taxon>
        <taxon>Viridiplantae</taxon>
        <taxon>Chlorophyta</taxon>
        <taxon>core chlorophytes</taxon>
        <taxon>Chlorophyceae</taxon>
        <taxon>CS clade</taxon>
        <taxon>Chlamydomonadales</taxon>
        <taxon>Volvocaceae</taxon>
        <taxon>Gonium</taxon>
    </lineage>
</organism>
<gene>
    <name evidence="2" type="ORF">GPECTOR_3g301</name>
</gene>
<keyword evidence="1" id="KW-0472">Membrane</keyword>
<evidence type="ECO:0000313" key="2">
    <source>
        <dbReference type="EMBL" id="KXZ55153.1"/>
    </source>
</evidence>
<proteinExistence type="predicted"/>
<feature type="transmembrane region" description="Helical" evidence="1">
    <location>
        <begin position="54"/>
        <end position="76"/>
    </location>
</feature>
<evidence type="ECO:0000313" key="3">
    <source>
        <dbReference type="Proteomes" id="UP000075714"/>
    </source>
</evidence>
<keyword evidence="1" id="KW-0812">Transmembrane</keyword>
<dbReference type="AlphaFoldDB" id="A0A150GZG9"/>
<protein>
    <submittedName>
        <fullName evidence="2">Uncharacterized protein</fullName>
    </submittedName>
</protein>
<reference evidence="3" key="1">
    <citation type="journal article" date="2016" name="Nat. Commun.">
        <title>The Gonium pectorale genome demonstrates co-option of cell cycle regulation during the evolution of multicellularity.</title>
        <authorList>
            <person name="Hanschen E.R."/>
            <person name="Marriage T.N."/>
            <person name="Ferris P.J."/>
            <person name="Hamaji T."/>
            <person name="Toyoda A."/>
            <person name="Fujiyama A."/>
            <person name="Neme R."/>
            <person name="Noguchi H."/>
            <person name="Minakuchi Y."/>
            <person name="Suzuki M."/>
            <person name="Kawai-Toyooka H."/>
            <person name="Smith D.R."/>
            <person name="Sparks H."/>
            <person name="Anderson J."/>
            <person name="Bakaric R."/>
            <person name="Luria V."/>
            <person name="Karger A."/>
            <person name="Kirschner M.W."/>
            <person name="Durand P.M."/>
            <person name="Michod R.E."/>
            <person name="Nozaki H."/>
            <person name="Olson B.J."/>
        </authorList>
    </citation>
    <scope>NUCLEOTIDE SEQUENCE [LARGE SCALE GENOMIC DNA]</scope>
    <source>
        <strain evidence="3">NIES-2863</strain>
    </source>
</reference>
<dbReference type="EMBL" id="LSYV01000004">
    <property type="protein sequence ID" value="KXZ55153.1"/>
    <property type="molecule type" value="Genomic_DNA"/>
</dbReference>
<evidence type="ECO:0000256" key="1">
    <source>
        <dbReference type="SAM" id="Phobius"/>
    </source>
</evidence>
<comment type="caution">
    <text evidence="2">The sequence shown here is derived from an EMBL/GenBank/DDBJ whole genome shotgun (WGS) entry which is preliminary data.</text>
</comment>
<dbReference type="Proteomes" id="UP000075714">
    <property type="component" value="Unassembled WGS sequence"/>
</dbReference>
<keyword evidence="1" id="KW-1133">Transmembrane helix</keyword>
<accession>A0A150GZG9</accession>
<sequence length="107" mass="10846">MSLLAMKPINCTRASFAARGHAATPAPLRRNVAAQSHAQLLSTIAAAGDVDAPISVVVGAAVVVSLAATALIPLVLNPGQEAANKIFAVTEKKPIDKKPAAGKKGKE</sequence>
<name>A0A150GZG9_GONPE</name>
<keyword evidence="3" id="KW-1185">Reference proteome</keyword>